<evidence type="ECO:0000256" key="4">
    <source>
        <dbReference type="SAM" id="Phobius"/>
    </source>
</evidence>
<proteinExistence type="inferred from homology"/>
<dbReference type="AlphaFoldDB" id="A0A512DI95"/>
<dbReference type="PANTHER" id="PTHR43685:SF5">
    <property type="entry name" value="GLYCOSYLTRANSFERASE EPSE-RELATED"/>
    <property type="match status" value="1"/>
</dbReference>
<keyword evidence="2" id="KW-0328">Glycosyltransferase</keyword>
<name>A0A512DI95_9PROT</name>
<dbReference type="Proteomes" id="UP000321523">
    <property type="component" value="Unassembled WGS sequence"/>
</dbReference>
<keyword evidence="4" id="KW-0472">Membrane</keyword>
<evidence type="ECO:0000256" key="3">
    <source>
        <dbReference type="ARBA" id="ARBA00022679"/>
    </source>
</evidence>
<evidence type="ECO:0000256" key="1">
    <source>
        <dbReference type="ARBA" id="ARBA00006739"/>
    </source>
</evidence>
<dbReference type="GO" id="GO:0016757">
    <property type="term" value="F:glycosyltransferase activity"/>
    <property type="evidence" value="ECO:0007669"/>
    <property type="project" value="UniProtKB-KW"/>
</dbReference>
<evidence type="ECO:0000313" key="6">
    <source>
        <dbReference type="EMBL" id="GEO36194.1"/>
    </source>
</evidence>
<evidence type="ECO:0000313" key="7">
    <source>
        <dbReference type="Proteomes" id="UP000321523"/>
    </source>
</evidence>
<keyword evidence="4" id="KW-0812">Transmembrane</keyword>
<organism evidence="6 7">
    <name type="scientific">Skermanella aerolata</name>
    <dbReference type="NCBI Taxonomy" id="393310"/>
    <lineage>
        <taxon>Bacteria</taxon>
        <taxon>Pseudomonadati</taxon>
        <taxon>Pseudomonadota</taxon>
        <taxon>Alphaproteobacteria</taxon>
        <taxon>Rhodospirillales</taxon>
        <taxon>Azospirillaceae</taxon>
        <taxon>Skermanella</taxon>
    </lineage>
</organism>
<dbReference type="RefSeq" id="WP_044425632.1">
    <property type="nucleotide sequence ID" value="NZ_BJYZ01000002.1"/>
</dbReference>
<comment type="similarity">
    <text evidence="1">Belongs to the glycosyltransferase 2 family.</text>
</comment>
<keyword evidence="3 6" id="KW-0808">Transferase</keyword>
<sequence length="265" mass="30028">MDDLPTVCALIPVFRDQGGISKTLEAIARDPFPYDVVVVDDGSPKPIQCPGQAGIHQVTLLRLDSNRGIEHALNAGLQRLLSREYRYIARLDADDTPMEGRIARQAEFLDRNADVGAVGTWAKCVDDGGKHLFTLRFPTGHKEILRKQRYVPAMLHPTVMIRADAIREIGLYSDRYKTAEDYDLFVRLGHKYRLANIPAVLTEYIVSNAGTTIAKRRRNLVSRLRIQRDYFSWADPHAYLGVARTILFMGIPFGLLIAVKRRLWQ</sequence>
<keyword evidence="4" id="KW-1133">Transmembrane helix</keyword>
<protein>
    <submittedName>
        <fullName evidence="6">Glycosyl transferase</fullName>
    </submittedName>
</protein>
<dbReference type="Gene3D" id="3.90.550.10">
    <property type="entry name" value="Spore Coat Polysaccharide Biosynthesis Protein SpsA, Chain A"/>
    <property type="match status" value="1"/>
</dbReference>
<dbReference type="Pfam" id="PF00535">
    <property type="entry name" value="Glycos_transf_2"/>
    <property type="match status" value="1"/>
</dbReference>
<gene>
    <name evidence="6" type="ORF">SAE02_03420</name>
</gene>
<dbReference type="PANTHER" id="PTHR43685">
    <property type="entry name" value="GLYCOSYLTRANSFERASE"/>
    <property type="match status" value="1"/>
</dbReference>
<dbReference type="OrthoDB" id="6383742at2"/>
<feature type="domain" description="Glycosyltransferase 2-like" evidence="5">
    <location>
        <begin position="9"/>
        <end position="169"/>
    </location>
</feature>
<dbReference type="InterPro" id="IPR050834">
    <property type="entry name" value="Glycosyltransf_2"/>
</dbReference>
<feature type="transmembrane region" description="Helical" evidence="4">
    <location>
        <begin position="238"/>
        <end position="259"/>
    </location>
</feature>
<comment type="caution">
    <text evidence="6">The sequence shown here is derived from an EMBL/GenBank/DDBJ whole genome shotgun (WGS) entry which is preliminary data.</text>
</comment>
<evidence type="ECO:0000256" key="2">
    <source>
        <dbReference type="ARBA" id="ARBA00022676"/>
    </source>
</evidence>
<accession>A0A512DI95</accession>
<dbReference type="InterPro" id="IPR001173">
    <property type="entry name" value="Glyco_trans_2-like"/>
</dbReference>
<keyword evidence="7" id="KW-1185">Reference proteome</keyword>
<dbReference type="SUPFAM" id="SSF53448">
    <property type="entry name" value="Nucleotide-diphospho-sugar transferases"/>
    <property type="match status" value="1"/>
</dbReference>
<evidence type="ECO:0000259" key="5">
    <source>
        <dbReference type="Pfam" id="PF00535"/>
    </source>
</evidence>
<reference evidence="6 7" key="1">
    <citation type="submission" date="2019-07" db="EMBL/GenBank/DDBJ databases">
        <title>Whole genome shotgun sequence of Skermanella aerolata NBRC 106429.</title>
        <authorList>
            <person name="Hosoyama A."/>
            <person name="Uohara A."/>
            <person name="Ohji S."/>
            <person name="Ichikawa N."/>
        </authorList>
    </citation>
    <scope>NUCLEOTIDE SEQUENCE [LARGE SCALE GENOMIC DNA]</scope>
    <source>
        <strain evidence="6 7">NBRC 106429</strain>
    </source>
</reference>
<dbReference type="EMBL" id="BJYZ01000002">
    <property type="protein sequence ID" value="GEO36194.1"/>
    <property type="molecule type" value="Genomic_DNA"/>
</dbReference>
<dbReference type="InterPro" id="IPR029044">
    <property type="entry name" value="Nucleotide-diphossugar_trans"/>
</dbReference>